<keyword evidence="5" id="KW-0808">Transferase</keyword>
<feature type="region of interest" description="Disordered" evidence="12">
    <location>
        <begin position="1"/>
        <end position="113"/>
    </location>
</feature>
<dbReference type="CDD" id="cd16571">
    <property type="entry name" value="RING-HC_SIAHs"/>
    <property type="match status" value="1"/>
</dbReference>
<keyword evidence="15" id="KW-1185">Reference proteome</keyword>
<evidence type="ECO:0000259" key="13">
    <source>
        <dbReference type="PROSITE" id="PS51081"/>
    </source>
</evidence>
<accession>A0AAN7GMN1</accession>
<dbReference type="SUPFAM" id="SSF49599">
    <property type="entry name" value="TRAF domain-like"/>
    <property type="match status" value="1"/>
</dbReference>
<dbReference type="PANTHER" id="PTHR46632:SF16">
    <property type="entry name" value="E3 UBIQUITIN-PROTEIN LIGASE SINA-LIKE 10"/>
    <property type="match status" value="1"/>
</dbReference>
<dbReference type="Pfam" id="PF21361">
    <property type="entry name" value="Sina_ZnF"/>
    <property type="match status" value="1"/>
</dbReference>
<comment type="caution">
    <text evidence="14">The sequence shown here is derived from an EMBL/GenBank/DDBJ whole genome shotgun (WGS) entry which is preliminary data.</text>
</comment>
<evidence type="ECO:0000256" key="5">
    <source>
        <dbReference type="ARBA" id="ARBA00022679"/>
    </source>
</evidence>
<feature type="compositionally biased region" description="Acidic residues" evidence="12">
    <location>
        <begin position="66"/>
        <end position="92"/>
    </location>
</feature>
<evidence type="ECO:0000256" key="4">
    <source>
        <dbReference type="ARBA" id="ARBA00012483"/>
    </source>
</evidence>
<dbReference type="InterPro" id="IPR044286">
    <property type="entry name" value="SINL_plant"/>
</dbReference>
<evidence type="ECO:0000256" key="8">
    <source>
        <dbReference type="ARBA" id="ARBA00022786"/>
    </source>
</evidence>
<evidence type="ECO:0000256" key="1">
    <source>
        <dbReference type="ARBA" id="ARBA00000900"/>
    </source>
</evidence>
<feature type="domain" description="SIAH-type" evidence="13">
    <location>
        <begin position="178"/>
        <end position="236"/>
    </location>
</feature>
<keyword evidence="8" id="KW-0833">Ubl conjugation pathway</keyword>
<comment type="catalytic activity">
    <reaction evidence="1">
        <text>S-ubiquitinyl-[E2 ubiquitin-conjugating enzyme]-L-cysteine + [acceptor protein]-L-lysine = [E2 ubiquitin-conjugating enzyme]-L-cysteine + N(6)-ubiquitinyl-[acceptor protein]-L-lysine.</text>
        <dbReference type="EC" id="2.3.2.27"/>
    </reaction>
</comment>
<dbReference type="GO" id="GO:0061630">
    <property type="term" value="F:ubiquitin protein ligase activity"/>
    <property type="evidence" value="ECO:0007669"/>
    <property type="project" value="UniProtKB-EC"/>
</dbReference>
<reference evidence="14 15" key="1">
    <citation type="journal article" date="2023" name="Hortic Res">
        <title>Pangenome of water caltrop reveals structural variations and asymmetric subgenome divergence after allopolyploidization.</title>
        <authorList>
            <person name="Zhang X."/>
            <person name="Chen Y."/>
            <person name="Wang L."/>
            <person name="Yuan Y."/>
            <person name="Fang M."/>
            <person name="Shi L."/>
            <person name="Lu R."/>
            <person name="Comes H.P."/>
            <person name="Ma Y."/>
            <person name="Chen Y."/>
            <person name="Huang G."/>
            <person name="Zhou Y."/>
            <person name="Zheng Z."/>
            <person name="Qiu Y."/>
        </authorList>
    </citation>
    <scope>NUCLEOTIDE SEQUENCE [LARGE SCALE GENOMIC DNA]</scope>
    <source>
        <tissue evidence="14">Roots</tissue>
    </source>
</reference>
<comment type="pathway">
    <text evidence="2">Protein modification; protein ubiquitination.</text>
</comment>
<dbReference type="InterPro" id="IPR049548">
    <property type="entry name" value="Sina-like_RING"/>
</dbReference>
<evidence type="ECO:0000256" key="6">
    <source>
        <dbReference type="ARBA" id="ARBA00022723"/>
    </source>
</evidence>
<dbReference type="GO" id="GO:0008270">
    <property type="term" value="F:zinc ion binding"/>
    <property type="evidence" value="ECO:0007669"/>
    <property type="project" value="UniProtKB-KW"/>
</dbReference>
<evidence type="ECO:0000256" key="12">
    <source>
        <dbReference type="SAM" id="MobiDB-lite"/>
    </source>
</evidence>
<protein>
    <recommendedName>
        <fullName evidence="4">RING-type E3 ubiquitin transferase</fullName>
        <ecNumber evidence="4">2.3.2.27</ecNumber>
    </recommendedName>
</protein>
<dbReference type="PANTHER" id="PTHR46632">
    <property type="entry name" value="E3 UBIQUITIN-PROTEIN LIGASE SINA-LIKE 4"/>
    <property type="match status" value="1"/>
</dbReference>
<name>A0AAN7GMN1_9MYRT</name>
<evidence type="ECO:0000256" key="9">
    <source>
        <dbReference type="ARBA" id="ARBA00022833"/>
    </source>
</evidence>
<evidence type="ECO:0000256" key="3">
    <source>
        <dbReference type="ARBA" id="ARBA00009119"/>
    </source>
</evidence>
<keyword evidence="7 11" id="KW-0863">Zinc-finger</keyword>
<evidence type="ECO:0000256" key="10">
    <source>
        <dbReference type="ARBA" id="ARBA00024004"/>
    </source>
</evidence>
<dbReference type="EC" id="2.3.2.27" evidence="4"/>
<dbReference type="InterPro" id="IPR013010">
    <property type="entry name" value="Znf_SIAH"/>
</dbReference>
<dbReference type="Pfam" id="PF21362">
    <property type="entry name" value="Sina_RING"/>
    <property type="match status" value="1"/>
</dbReference>
<comment type="function">
    <text evidence="10">E3 ubiquitin-protein ligase that mediates ubiquitination and subsequent proteasomal degradation of target proteins. E3 ubiquitin ligases accept ubiquitin from an E2 ubiquitin-conjugating enzyme in the form of a thioester and then directly transfers the ubiquitin to targeted substrates. It probably triggers the ubiquitin-mediated degradation of different substrates.</text>
</comment>
<dbReference type="PROSITE" id="PS51081">
    <property type="entry name" value="ZF_SIAH"/>
    <property type="match status" value="1"/>
</dbReference>
<dbReference type="InterPro" id="IPR013083">
    <property type="entry name" value="Znf_RING/FYVE/PHD"/>
</dbReference>
<feature type="compositionally biased region" description="Gly residues" evidence="12">
    <location>
        <begin position="38"/>
        <end position="55"/>
    </location>
</feature>
<evidence type="ECO:0000313" key="15">
    <source>
        <dbReference type="Proteomes" id="UP001345219"/>
    </source>
</evidence>
<sequence length="357" mass="40003">MARFSIGEGHGAGSSSRKQKRRRADPHTPIFSDDDLGEGGGARGGNGSNGMGLGRGGEHDHGDICSCEEESSQEEEEGSSSEEYSEDSGGEDLEPKGVEERHRHRDPIQGRSFTFSMTDTDSLDCAICYEPLSSPVFQCENGHVACSSCCTNMKNKCASCGWPIGYNRCRALEKILESVLLTCKFSNYGCKESISYNNRRDHEKSCLHIPCHCPLSYCSYIGSFKHVARHFNSDHPCRCATFKFNVTKSILIRFDAEFHVLLEEKGESLFLLHNRVDQLGNKMTVSFIGPPSKGDHFYRIVAKHERSYLKLKTLAKSIQKVSQDLQVSPYLLIPKGFYSRSTLMELEILIRDHHTRI</sequence>
<evidence type="ECO:0000313" key="14">
    <source>
        <dbReference type="EMBL" id="KAK4747628.1"/>
    </source>
</evidence>
<proteinExistence type="inferred from homology"/>
<dbReference type="Gene3D" id="3.30.40.10">
    <property type="entry name" value="Zinc/RING finger domain, C3HC4 (zinc finger)"/>
    <property type="match status" value="1"/>
</dbReference>
<keyword evidence="9" id="KW-0862">Zinc</keyword>
<dbReference type="Proteomes" id="UP001345219">
    <property type="component" value="Chromosome 12"/>
</dbReference>
<organism evidence="14 15">
    <name type="scientific">Trapa incisa</name>
    <dbReference type="NCBI Taxonomy" id="236973"/>
    <lineage>
        <taxon>Eukaryota</taxon>
        <taxon>Viridiplantae</taxon>
        <taxon>Streptophyta</taxon>
        <taxon>Embryophyta</taxon>
        <taxon>Tracheophyta</taxon>
        <taxon>Spermatophyta</taxon>
        <taxon>Magnoliopsida</taxon>
        <taxon>eudicotyledons</taxon>
        <taxon>Gunneridae</taxon>
        <taxon>Pentapetalae</taxon>
        <taxon>rosids</taxon>
        <taxon>malvids</taxon>
        <taxon>Myrtales</taxon>
        <taxon>Lythraceae</taxon>
        <taxon>Trapa</taxon>
    </lineage>
</organism>
<evidence type="ECO:0000256" key="2">
    <source>
        <dbReference type="ARBA" id="ARBA00004906"/>
    </source>
</evidence>
<gene>
    <name evidence="14" type="ORF">SAY87_014214</name>
</gene>
<keyword evidence="6" id="KW-0479">Metal-binding</keyword>
<evidence type="ECO:0000256" key="11">
    <source>
        <dbReference type="PROSITE-ProRule" id="PRU00455"/>
    </source>
</evidence>
<comment type="similarity">
    <text evidence="3">Belongs to the SINA (Seven in absentia) family.</text>
</comment>
<evidence type="ECO:0000256" key="7">
    <source>
        <dbReference type="ARBA" id="ARBA00022771"/>
    </source>
</evidence>
<dbReference type="EMBL" id="JAXIOK010000019">
    <property type="protein sequence ID" value="KAK4747628.1"/>
    <property type="molecule type" value="Genomic_DNA"/>
</dbReference>
<dbReference type="AlphaFoldDB" id="A0AAN7GMN1"/>